<proteinExistence type="predicted"/>
<gene>
    <name evidence="2" type="ORF">Spa11_24870</name>
</gene>
<feature type="compositionally biased region" description="Basic and acidic residues" evidence="1">
    <location>
        <begin position="60"/>
        <end position="70"/>
    </location>
</feature>
<protein>
    <submittedName>
        <fullName evidence="2">Uncharacterized protein</fullName>
    </submittedName>
</protein>
<dbReference type="KEGG" id="bmei:Spa11_24870"/>
<evidence type="ECO:0000313" key="2">
    <source>
        <dbReference type="EMBL" id="QDV74286.1"/>
    </source>
</evidence>
<feature type="region of interest" description="Disordered" evidence="1">
    <location>
        <begin position="60"/>
        <end position="82"/>
    </location>
</feature>
<sequence length="82" mass="9058">MFKHSGLRGALDFASRGECMNDRSSPESFGPARFASLSLHPEETQASGDLAKLCFDERCGSKKTPTEDLRLNQQGAWRNLPT</sequence>
<evidence type="ECO:0000313" key="3">
    <source>
        <dbReference type="Proteomes" id="UP000316426"/>
    </source>
</evidence>
<accession>A0A518K921</accession>
<dbReference type="AlphaFoldDB" id="A0A518K921"/>
<feature type="compositionally biased region" description="Polar residues" evidence="1">
    <location>
        <begin position="71"/>
        <end position="82"/>
    </location>
</feature>
<dbReference type="Proteomes" id="UP000316426">
    <property type="component" value="Chromosome"/>
</dbReference>
<evidence type="ECO:0000256" key="1">
    <source>
        <dbReference type="SAM" id="MobiDB-lite"/>
    </source>
</evidence>
<reference evidence="2 3" key="1">
    <citation type="submission" date="2019-02" db="EMBL/GenBank/DDBJ databases">
        <title>Deep-cultivation of Planctomycetes and their phenomic and genomic characterization uncovers novel biology.</title>
        <authorList>
            <person name="Wiegand S."/>
            <person name="Jogler M."/>
            <person name="Boedeker C."/>
            <person name="Pinto D."/>
            <person name="Vollmers J."/>
            <person name="Rivas-Marin E."/>
            <person name="Kohn T."/>
            <person name="Peeters S.H."/>
            <person name="Heuer A."/>
            <person name="Rast P."/>
            <person name="Oberbeckmann S."/>
            <person name="Bunk B."/>
            <person name="Jeske O."/>
            <person name="Meyerdierks A."/>
            <person name="Storesund J.E."/>
            <person name="Kallscheuer N."/>
            <person name="Luecker S."/>
            <person name="Lage O.M."/>
            <person name="Pohl T."/>
            <person name="Merkel B.J."/>
            <person name="Hornburger P."/>
            <person name="Mueller R.-W."/>
            <person name="Bruemmer F."/>
            <person name="Labrenz M."/>
            <person name="Spormann A.M."/>
            <person name="Op den Camp H."/>
            <person name="Overmann J."/>
            <person name="Amann R."/>
            <person name="Jetten M.S.M."/>
            <person name="Mascher T."/>
            <person name="Medema M.H."/>
            <person name="Devos D.P."/>
            <person name="Kaster A.-K."/>
            <person name="Ovreas L."/>
            <person name="Rohde M."/>
            <person name="Galperin M.Y."/>
            <person name="Jogler C."/>
        </authorList>
    </citation>
    <scope>NUCLEOTIDE SEQUENCE [LARGE SCALE GENOMIC DNA]</scope>
    <source>
        <strain evidence="2 3">Spa11</strain>
    </source>
</reference>
<organism evidence="2 3">
    <name type="scientific">Botrimarina mediterranea</name>
    <dbReference type="NCBI Taxonomy" id="2528022"/>
    <lineage>
        <taxon>Bacteria</taxon>
        <taxon>Pseudomonadati</taxon>
        <taxon>Planctomycetota</taxon>
        <taxon>Planctomycetia</taxon>
        <taxon>Pirellulales</taxon>
        <taxon>Lacipirellulaceae</taxon>
        <taxon>Botrimarina</taxon>
    </lineage>
</organism>
<keyword evidence="3" id="KW-1185">Reference proteome</keyword>
<name>A0A518K921_9BACT</name>
<dbReference type="EMBL" id="CP036349">
    <property type="protein sequence ID" value="QDV74286.1"/>
    <property type="molecule type" value="Genomic_DNA"/>
</dbReference>